<gene>
    <name evidence="2" type="ORF">METZ01_LOCUS386440</name>
</gene>
<evidence type="ECO:0000256" key="1">
    <source>
        <dbReference type="SAM" id="Phobius"/>
    </source>
</evidence>
<dbReference type="EMBL" id="UINC01144215">
    <property type="protein sequence ID" value="SVD33586.1"/>
    <property type="molecule type" value="Genomic_DNA"/>
</dbReference>
<keyword evidence="1" id="KW-0472">Membrane</keyword>
<evidence type="ECO:0000313" key="2">
    <source>
        <dbReference type="EMBL" id="SVD33586.1"/>
    </source>
</evidence>
<reference evidence="2" key="1">
    <citation type="submission" date="2018-05" db="EMBL/GenBank/DDBJ databases">
        <authorList>
            <person name="Lanie J.A."/>
            <person name="Ng W.-L."/>
            <person name="Kazmierczak K.M."/>
            <person name="Andrzejewski T.M."/>
            <person name="Davidsen T.M."/>
            <person name="Wayne K.J."/>
            <person name="Tettelin H."/>
            <person name="Glass J.I."/>
            <person name="Rusch D."/>
            <person name="Podicherti R."/>
            <person name="Tsui H.-C.T."/>
            <person name="Winkler M.E."/>
        </authorList>
    </citation>
    <scope>NUCLEOTIDE SEQUENCE</scope>
</reference>
<feature type="transmembrane region" description="Helical" evidence="1">
    <location>
        <begin position="6"/>
        <end position="23"/>
    </location>
</feature>
<organism evidence="2">
    <name type="scientific">marine metagenome</name>
    <dbReference type="NCBI Taxonomy" id="408172"/>
    <lineage>
        <taxon>unclassified sequences</taxon>
        <taxon>metagenomes</taxon>
        <taxon>ecological metagenomes</taxon>
    </lineage>
</organism>
<proteinExistence type="predicted"/>
<name>A0A382UH41_9ZZZZ</name>
<evidence type="ECO:0008006" key="3">
    <source>
        <dbReference type="Google" id="ProtNLM"/>
    </source>
</evidence>
<dbReference type="AlphaFoldDB" id="A0A382UH41"/>
<sequence>MDYLYLGIYFTLGVIAGWVIGQWKKNEHKIKMAEQTRKEGYKQGRDEGRADGWSDGWNHALNDMSNWCKNQARKSKK</sequence>
<keyword evidence="1" id="KW-1133">Transmembrane helix</keyword>
<keyword evidence="1" id="KW-0812">Transmembrane</keyword>
<protein>
    <recommendedName>
        <fullName evidence="3">Essential protein Yae1 N-terminal domain-containing protein</fullName>
    </recommendedName>
</protein>
<accession>A0A382UH41</accession>